<organism evidence="1 2">
    <name type="scientific">Protopolystoma xenopodis</name>
    <dbReference type="NCBI Taxonomy" id="117903"/>
    <lineage>
        <taxon>Eukaryota</taxon>
        <taxon>Metazoa</taxon>
        <taxon>Spiralia</taxon>
        <taxon>Lophotrochozoa</taxon>
        <taxon>Platyhelminthes</taxon>
        <taxon>Monogenea</taxon>
        <taxon>Polyopisthocotylea</taxon>
        <taxon>Polystomatidea</taxon>
        <taxon>Polystomatidae</taxon>
        <taxon>Protopolystoma</taxon>
    </lineage>
</organism>
<keyword evidence="2" id="KW-1185">Reference proteome</keyword>
<sequence length="52" mass="5819">MKMTDLLIKLGINLDLRNRSGKTVLHQHVCDADLDAVLRLLTLHADVNLPDV</sequence>
<dbReference type="OrthoDB" id="5955452at2759"/>
<dbReference type="Proteomes" id="UP000784294">
    <property type="component" value="Unassembled WGS sequence"/>
</dbReference>
<protein>
    <submittedName>
        <fullName evidence="1">Uncharacterized protein</fullName>
    </submittedName>
</protein>
<proteinExistence type="predicted"/>
<dbReference type="AlphaFoldDB" id="A0A448WZV9"/>
<reference evidence="1" key="1">
    <citation type="submission" date="2018-11" db="EMBL/GenBank/DDBJ databases">
        <authorList>
            <consortium name="Pathogen Informatics"/>
        </authorList>
    </citation>
    <scope>NUCLEOTIDE SEQUENCE</scope>
</reference>
<dbReference type="Gene3D" id="1.25.40.20">
    <property type="entry name" value="Ankyrin repeat-containing domain"/>
    <property type="match status" value="1"/>
</dbReference>
<accession>A0A448WZV9</accession>
<evidence type="ECO:0000313" key="2">
    <source>
        <dbReference type="Proteomes" id="UP000784294"/>
    </source>
</evidence>
<name>A0A448WZV9_9PLAT</name>
<dbReference type="EMBL" id="CAAALY010067168">
    <property type="protein sequence ID" value="VEL24336.1"/>
    <property type="molecule type" value="Genomic_DNA"/>
</dbReference>
<gene>
    <name evidence="1" type="ORF">PXEA_LOCUS17776</name>
</gene>
<dbReference type="InterPro" id="IPR036770">
    <property type="entry name" value="Ankyrin_rpt-contain_sf"/>
</dbReference>
<comment type="caution">
    <text evidence="1">The sequence shown here is derived from an EMBL/GenBank/DDBJ whole genome shotgun (WGS) entry which is preliminary data.</text>
</comment>
<feature type="non-terminal residue" evidence="1">
    <location>
        <position position="52"/>
    </location>
</feature>
<dbReference type="SUPFAM" id="SSF48403">
    <property type="entry name" value="Ankyrin repeat"/>
    <property type="match status" value="1"/>
</dbReference>
<evidence type="ECO:0000313" key="1">
    <source>
        <dbReference type="EMBL" id="VEL24336.1"/>
    </source>
</evidence>